<protein>
    <submittedName>
        <fullName evidence="3">Long-chain-fatty-acid--CoA ligase</fullName>
    </submittedName>
</protein>
<proteinExistence type="predicted"/>
<evidence type="ECO:0000313" key="3">
    <source>
        <dbReference type="EMBL" id="ELY68945.1"/>
    </source>
</evidence>
<name>L9Y4F1_9EURY</name>
<dbReference type="Proteomes" id="UP000011632">
    <property type="component" value="Unassembled WGS sequence"/>
</dbReference>
<gene>
    <name evidence="3" type="ORF">C489_05458</name>
</gene>
<dbReference type="EMBL" id="AOID01000018">
    <property type="protein sequence ID" value="ELY68945.1"/>
    <property type="molecule type" value="Genomic_DNA"/>
</dbReference>
<evidence type="ECO:0000259" key="2">
    <source>
        <dbReference type="Pfam" id="PF00501"/>
    </source>
</evidence>
<dbReference type="SUPFAM" id="SSF56801">
    <property type="entry name" value="Acetyl-CoA synthetase-like"/>
    <property type="match status" value="1"/>
</dbReference>
<feature type="region of interest" description="Disordered" evidence="1">
    <location>
        <begin position="1"/>
        <end position="26"/>
    </location>
</feature>
<feature type="domain" description="AMP-dependent synthetase/ligase" evidence="2">
    <location>
        <begin position="56"/>
        <end position="240"/>
    </location>
</feature>
<reference evidence="3 4" key="1">
    <citation type="journal article" date="2014" name="PLoS Genet.">
        <title>Phylogenetically driven sequencing of extremely halophilic archaea reveals strategies for static and dynamic osmo-response.</title>
        <authorList>
            <person name="Becker E.A."/>
            <person name="Seitzer P.M."/>
            <person name="Tritt A."/>
            <person name="Larsen D."/>
            <person name="Krusor M."/>
            <person name="Yao A.I."/>
            <person name="Wu D."/>
            <person name="Madern D."/>
            <person name="Eisen J.A."/>
            <person name="Darling A.E."/>
            <person name="Facciotti M.T."/>
        </authorList>
    </citation>
    <scope>NUCLEOTIDE SEQUENCE [LARGE SCALE GENOMIC DNA]</scope>
    <source>
        <strain evidence="3 4">JCM 10478</strain>
    </source>
</reference>
<sequence length="287" mass="30076">MGVSLSSLLEDGSMNGSNSRTGIDVVRRPDDAPALIAYVDRDTAPPVDRGDEAPLAVVHTHATLTAAATAGASLGREETDDVTGNLASHCSGLPLSNPIEFMYGASATLAEGGRYHPIAEPDSETIRSLIVTADIDRTFLTPQQYRDLRASDLPADDYDLTVVESASAAIGGQPGDTGGVGDAVRLFGLPETGLTHCRTPADLESETIGTPLADVRARVRERADGDELAIAGPALMDGYFERSALTDEATETIDGDRWIATGVPVRSRNDEIVLATGTEATRAASTR</sequence>
<keyword evidence="3" id="KW-0436">Ligase</keyword>
<dbReference type="STRING" id="1227496.C489_05458"/>
<evidence type="ECO:0000313" key="4">
    <source>
        <dbReference type="Proteomes" id="UP000011632"/>
    </source>
</evidence>
<keyword evidence="4" id="KW-1185">Reference proteome</keyword>
<accession>L9Y4F1</accession>
<dbReference type="RefSeq" id="WP_006430145.1">
    <property type="nucleotide sequence ID" value="NZ_AOID01000018.1"/>
</dbReference>
<dbReference type="InterPro" id="IPR042099">
    <property type="entry name" value="ANL_N_sf"/>
</dbReference>
<dbReference type="PANTHER" id="PTHR43767:SF1">
    <property type="entry name" value="NONRIBOSOMAL PEPTIDE SYNTHASE PES1 (EUROFUNG)-RELATED"/>
    <property type="match status" value="1"/>
</dbReference>
<evidence type="ECO:0000256" key="1">
    <source>
        <dbReference type="SAM" id="MobiDB-lite"/>
    </source>
</evidence>
<dbReference type="GO" id="GO:0016874">
    <property type="term" value="F:ligase activity"/>
    <property type="evidence" value="ECO:0007669"/>
    <property type="project" value="UniProtKB-KW"/>
</dbReference>
<dbReference type="InterPro" id="IPR000873">
    <property type="entry name" value="AMP-dep_synth/lig_dom"/>
</dbReference>
<dbReference type="PATRIC" id="fig|1227496.3.peg.1101"/>
<dbReference type="PANTHER" id="PTHR43767">
    <property type="entry name" value="LONG-CHAIN-FATTY-ACID--COA LIGASE"/>
    <property type="match status" value="1"/>
</dbReference>
<organism evidence="3 4">
    <name type="scientific">Natrinema versiforme JCM 10478</name>
    <dbReference type="NCBI Taxonomy" id="1227496"/>
    <lineage>
        <taxon>Archaea</taxon>
        <taxon>Methanobacteriati</taxon>
        <taxon>Methanobacteriota</taxon>
        <taxon>Stenosarchaea group</taxon>
        <taxon>Halobacteria</taxon>
        <taxon>Halobacteriales</taxon>
        <taxon>Natrialbaceae</taxon>
        <taxon>Natrinema</taxon>
    </lineage>
</organism>
<dbReference type="Gene3D" id="3.40.50.12780">
    <property type="entry name" value="N-terminal domain of ligase-like"/>
    <property type="match status" value="1"/>
</dbReference>
<dbReference type="Pfam" id="PF00501">
    <property type="entry name" value="AMP-binding"/>
    <property type="match status" value="1"/>
</dbReference>
<dbReference type="InterPro" id="IPR050237">
    <property type="entry name" value="ATP-dep_AMP-bd_enzyme"/>
</dbReference>
<comment type="caution">
    <text evidence="3">The sequence shown here is derived from an EMBL/GenBank/DDBJ whole genome shotgun (WGS) entry which is preliminary data.</text>
</comment>
<dbReference type="AlphaFoldDB" id="L9Y4F1"/>